<dbReference type="Proteomes" id="UP001166286">
    <property type="component" value="Unassembled WGS sequence"/>
</dbReference>
<dbReference type="AlphaFoldDB" id="A0AA39R4H4"/>
<name>A0AA39R4H4_9LECA</name>
<evidence type="ECO:0000313" key="2">
    <source>
        <dbReference type="EMBL" id="KAK0514747.1"/>
    </source>
</evidence>
<feature type="compositionally biased region" description="Basic residues" evidence="1">
    <location>
        <begin position="92"/>
        <end position="102"/>
    </location>
</feature>
<feature type="region of interest" description="Disordered" evidence="1">
    <location>
        <begin position="247"/>
        <end position="272"/>
    </location>
</feature>
<comment type="caution">
    <text evidence="2">The sequence shown here is derived from an EMBL/GenBank/DDBJ whole genome shotgun (WGS) entry which is preliminary data.</text>
</comment>
<sequence length="554" mass="60603">MSQSVIQDLARQLKDLLAREPASHNDLNLLLSPVAHVLLGPGPSGLDRHTTPKAIAQEATGPNTSTDLNPTRSVPTASAALSQGNEQGGPRRSSRATRRTKKSWSQDAEGHNAHPSSTMTSLSTTAVGGPQKHASHSNHQLLGPEASHRSDDQCNSHERAAPSSGEAECENSLRQYRRANCVDIVGQGGLPTVNSNASAAASAYPFSLASRWTPSRNNPTVGASNFHMRKRPRVEDMDLQLPSVSDGMGHGQGNNVLGNSTQSKQAAPSDIKTEDQRFESLLAARDNFRSRWAPVFPAFTDWARLDCYATAGKKLDQAPYEELDKLMTRVCKIGTPSVQTAFAYAVTKWLASPYASGRRIEPPKHLLNIAGFDAAPFQKFFLAEEMARSSRGVEDMSIILRRKALADFLCAYHEVIAHVRHNAAQGKVQLAHGHRAAAEARRILYEIIYPDLESRVSARSFFNSSQNRGSPHYKLQKRFGSIGILAMIPTKMGEAEFRASDSLFHIFLELLDIFRPELHDPARLEVYGRVIDAISGGETPDSDLMQELSSLTSQ</sequence>
<feature type="region of interest" description="Disordered" evidence="1">
    <location>
        <begin position="56"/>
        <end position="171"/>
    </location>
</feature>
<feature type="compositionally biased region" description="Basic and acidic residues" evidence="1">
    <location>
        <begin position="146"/>
        <end position="160"/>
    </location>
</feature>
<dbReference type="EMBL" id="JAFEKC020000005">
    <property type="protein sequence ID" value="KAK0514747.1"/>
    <property type="molecule type" value="Genomic_DNA"/>
</dbReference>
<keyword evidence="3" id="KW-1185">Reference proteome</keyword>
<evidence type="ECO:0000313" key="3">
    <source>
        <dbReference type="Proteomes" id="UP001166286"/>
    </source>
</evidence>
<proteinExistence type="predicted"/>
<feature type="compositionally biased region" description="Polar residues" evidence="1">
    <location>
        <begin position="114"/>
        <end position="126"/>
    </location>
</feature>
<reference evidence="2" key="1">
    <citation type="submission" date="2023-03" db="EMBL/GenBank/DDBJ databases">
        <title>Complete genome of Cladonia borealis.</title>
        <authorList>
            <person name="Park H."/>
        </authorList>
    </citation>
    <scope>NUCLEOTIDE SEQUENCE</scope>
    <source>
        <strain evidence="2">ANT050790</strain>
    </source>
</reference>
<evidence type="ECO:0000256" key="1">
    <source>
        <dbReference type="SAM" id="MobiDB-lite"/>
    </source>
</evidence>
<accession>A0AA39R4H4</accession>
<gene>
    <name evidence="2" type="ORF">JMJ35_003364</name>
</gene>
<feature type="compositionally biased region" description="Polar residues" evidence="1">
    <location>
        <begin position="253"/>
        <end position="266"/>
    </location>
</feature>
<feature type="compositionally biased region" description="Polar residues" evidence="1">
    <location>
        <begin position="60"/>
        <end position="85"/>
    </location>
</feature>
<protein>
    <submittedName>
        <fullName evidence="2">Uncharacterized protein</fullName>
    </submittedName>
</protein>
<organism evidence="2 3">
    <name type="scientific">Cladonia borealis</name>
    <dbReference type="NCBI Taxonomy" id="184061"/>
    <lineage>
        <taxon>Eukaryota</taxon>
        <taxon>Fungi</taxon>
        <taxon>Dikarya</taxon>
        <taxon>Ascomycota</taxon>
        <taxon>Pezizomycotina</taxon>
        <taxon>Lecanoromycetes</taxon>
        <taxon>OSLEUM clade</taxon>
        <taxon>Lecanoromycetidae</taxon>
        <taxon>Lecanorales</taxon>
        <taxon>Lecanorineae</taxon>
        <taxon>Cladoniaceae</taxon>
        <taxon>Cladonia</taxon>
    </lineage>
</organism>